<dbReference type="GO" id="GO:0016020">
    <property type="term" value="C:membrane"/>
    <property type="evidence" value="ECO:0007669"/>
    <property type="project" value="UniProtKB-SubCell"/>
</dbReference>
<reference evidence="8" key="2">
    <citation type="submission" date="2015-01" db="EMBL/GenBank/DDBJ databases">
        <title>Evolutionary Origins and Diversification of the Mycorrhizal Mutualists.</title>
        <authorList>
            <consortium name="DOE Joint Genome Institute"/>
            <consortium name="Mycorrhizal Genomics Consortium"/>
            <person name="Kohler A."/>
            <person name="Kuo A."/>
            <person name="Nagy L.G."/>
            <person name="Floudas D."/>
            <person name="Copeland A."/>
            <person name="Barry K.W."/>
            <person name="Cichocki N."/>
            <person name="Veneault-Fourrey C."/>
            <person name="LaButti K."/>
            <person name="Lindquist E.A."/>
            <person name="Lipzen A."/>
            <person name="Lundell T."/>
            <person name="Morin E."/>
            <person name="Murat C."/>
            <person name="Riley R."/>
            <person name="Ohm R."/>
            <person name="Sun H."/>
            <person name="Tunlid A."/>
            <person name="Henrissat B."/>
            <person name="Grigoriev I.V."/>
            <person name="Hibbett D.S."/>
            <person name="Martin F."/>
        </authorList>
    </citation>
    <scope>NUCLEOTIDE SEQUENCE [LARGE SCALE GENOMIC DNA]</scope>
    <source>
        <strain evidence="8">Zn</strain>
    </source>
</reference>
<keyword evidence="3 5" id="KW-1133">Transmembrane helix</keyword>
<keyword evidence="2 5" id="KW-0812">Transmembrane</keyword>
<dbReference type="Pfam" id="PF04116">
    <property type="entry name" value="FA_hydroxylase"/>
    <property type="match status" value="1"/>
</dbReference>
<feature type="transmembrane region" description="Helical" evidence="5">
    <location>
        <begin position="132"/>
        <end position="150"/>
    </location>
</feature>
<evidence type="ECO:0000256" key="3">
    <source>
        <dbReference type="ARBA" id="ARBA00022989"/>
    </source>
</evidence>
<dbReference type="HOGENOM" id="CLU_043293_1_1_1"/>
<dbReference type="InterPro" id="IPR006694">
    <property type="entry name" value="Fatty_acid_hydroxylase"/>
</dbReference>
<dbReference type="PANTHER" id="PTHR11863">
    <property type="entry name" value="STEROL DESATURASE"/>
    <property type="match status" value="1"/>
</dbReference>
<feature type="domain" description="Fatty acid hydroxylase" evidence="6">
    <location>
        <begin position="133"/>
        <end position="268"/>
    </location>
</feature>
<gene>
    <name evidence="7" type="ORF">OIDMADRAFT_135324</name>
</gene>
<dbReference type="Proteomes" id="UP000054321">
    <property type="component" value="Unassembled WGS sequence"/>
</dbReference>
<dbReference type="GO" id="GO:0016491">
    <property type="term" value="F:oxidoreductase activity"/>
    <property type="evidence" value="ECO:0007669"/>
    <property type="project" value="InterPro"/>
</dbReference>
<sequence length="290" mass="33688">MLLTYALVRVEEITWDDLFLQAVVPAAAYWIYSSLFALIDAKDFFPQYRIFPLNGRLNPVSESQVVRNVLKQQFCQFALSLIIAHFEHPCGTDAPQLQVQMHSSTDKTVLFASSHIIHFAWIMTIVRLALRILAAMIIYDTWYFWAHYLVHKNSWLYKNLHAHHHQLYRPKAYGASFNALAETLILETAGAFIASRISGLTSRDTIFFFTFSTLKGCDDHSGYNIPWNPISLWGRITGADVLHHSIHHQAWGMKYNQAFFFPFWEIILQCNYTGPRNPSSNKRPYKNKYY</sequence>
<evidence type="ECO:0000313" key="8">
    <source>
        <dbReference type="Proteomes" id="UP000054321"/>
    </source>
</evidence>
<evidence type="ECO:0000259" key="6">
    <source>
        <dbReference type="Pfam" id="PF04116"/>
    </source>
</evidence>
<dbReference type="InterPro" id="IPR050307">
    <property type="entry name" value="Sterol_Desaturase_Related"/>
</dbReference>
<dbReference type="GO" id="GO:0008610">
    <property type="term" value="P:lipid biosynthetic process"/>
    <property type="evidence" value="ECO:0007669"/>
    <property type="project" value="InterPro"/>
</dbReference>
<proteinExistence type="predicted"/>
<reference evidence="7 8" key="1">
    <citation type="submission" date="2014-04" db="EMBL/GenBank/DDBJ databases">
        <authorList>
            <consortium name="DOE Joint Genome Institute"/>
            <person name="Kuo A."/>
            <person name="Martino E."/>
            <person name="Perotto S."/>
            <person name="Kohler A."/>
            <person name="Nagy L.G."/>
            <person name="Floudas D."/>
            <person name="Copeland A."/>
            <person name="Barry K.W."/>
            <person name="Cichocki N."/>
            <person name="Veneault-Fourrey C."/>
            <person name="LaButti K."/>
            <person name="Lindquist E.A."/>
            <person name="Lipzen A."/>
            <person name="Lundell T."/>
            <person name="Morin E."/>
            <person name="Murat C."/>
            <person name="Sun H."/>
            <person name="Tunlid A."/>
            <person name="Henrissat B."/>
            <person name="Grigoriev I.V."/>
            <person name="Hibbett D.S."/>
            <person name="Martin F."/>
            <person name="Nordberg H.P."/>
            <person name="Cantor M.N."/>
            <person name="Hua S.X."/>
        </authorList>
    </citation>
    <scope>NUCLEOTIDE SEQUENCE [LARGE SCALE GENOMIC DNA]</scope>
    <source>
        <strain evidence="7 8">Zn</strain>
    </source>
</reference>
<dbReference type="OrthoDB" id="408954at2759"/>
<protein>
    <recommendedName>
        <fullName evidence="6">Fatty acid hydroxylase domain-containing protein</fullName>
    </recommendedName>
</protein>
<dbReference type="AlphaFoldDB" id="A0A0C3C702"/>
<feature type="transmembrane region" description="Helical" evidence="5">
    <location>
        <begin position="18"/>
        <end position="39"/>
    </location>
</feature>
<evidence type="ECO:0000256" key="5">
    <source>
        <dbReference type="SAM" id="Phobius"/>
    </source>
</evidence>
<dbReference type="GO" id="GO:0005506">
    <property type="term" value="F:iron ion binding"/>
    <property type="evidence" value="ECO:0007669"/>
    <property type="project" value="InterPro"/>
</dbReference>
<evidence type="ECO:0000256" key="1">
    <source>
        <dbReference type="ARBA" id="ARBA00004370"/>
    </source>
</evidence>
<comment type="subcellular location">
    <subcellularLocation>
        <location evidence="1">Membrane</location>
    </subcellularLocation>
</comment>
<keyword evidence="4 5" id="KW-0472">Membrane</keyword>
<name>A0A0C3C702_OIDMZ</name>
<evidence type="ECO:0000256" key="2">
    <source>
        <dbReference type="ARBA" id="ARBA00022692"/>
    </source>
</evidence>
<accession>A0A0C3C702</accession>
<keyword evidence="8" id="KW-1185">Reference proteome</keyword>
<evidence type="ECO:0000313" key="7">
    <source>
        <dbReference type="EMBL" id="KIM94658.1"/>
    </source>
</evidence>
<organism evidence="7 8">
    <name type="scientific">Oidiodendron maius (strain Zn)</name>
    <dbReference type="NCBI Taxonomy" id="913774"/>
    <lineage>
        <taxon>Eukaryota</taxon>
        <taxon>Fungi</taxon>
        <taxon>Dikarya</taxon>
        <taxon>Ascomycota</taxon>
        <taxon>Pezizomycotina</taxon>
        <taxon>Leotiomycetes</taxon>
        <taxon>Leotiomycetes incertae sedis</taxon>
        <taxon>Myxotrichaceae</taxon>
        <taxon>Oidiodendron</taxon>
    </lineage>
</organism>
<dbReference type="InParanoid" id="A0A0C3C702"/>
<dbReference type="STRING" id="913774.A0A0C3C702"/>
<evidence type="ECO:0000256" key="4">
    <source>
        <dbReference type="ARBA" id="ARBA00023136"/>
    </source>
</evidence>
<dbReference type="EMBL" id="KN832889">
    <property type="protein sequence ID" value="KIM94658.1"/>
    <property type="molecule type" value="Genomic_DNA"/>
</dbReference>